<accession>A0A1F6GG74</accession>
<comment type="caution">
    <text evidence="2">The sequence shown here is derived from an EMBL/GenBank/DDBJ whole genome shotgun (WGS) entry which is preliminary data.</text>
</comment>
<dbReference type="Proteomes" id="UP000178449">
    <property type="component" value="Unassembled WGS sequence"/>
</dbReference>
<evidence type="ECO:0000313" key="2">
    <source>
        <dbReference type="EMBL" id="OGG97111.1"/>
    </source>
</evidence>
<dbReference type="AlphaFoldDB" id="A0A1F6GG74"/>
<evidence type="ECO:0000256" key="1">
    <source>
        <dbReference type="SAM" id="SignalP"/>
    </source>
</evidence>
<feature type="chain" id="PRO_5009524710" description="Lipoprotein" evidence="1">
    <location>
        <begin position="23"/>
        <end position="188"/>
    </location>
</feature>
<name>A0A1F6GG74_9PROT</name>
<feature type="signal peptide" evidence="1">
    <location>
        <begin position="1"/>
        <end position="22"/>
    </location>
</feature>
<dbReference type="STRING" id="1817772.A2527_13250"/>
<keyword evidence="1" id="KW-0732">Signal</keyword>
<evidence type="ECO:0008006" key="4">
    <source>
        <dbReference type="Google" id="ProtNLM"/>
    </source>
</evidence>
<protein>
    <recommendedName>
        <fullName evidence="4">Lipoprotein</fullName>
    </recommendedName>
</protein>
<dbReference type="EMBL" id="MFNE01000005">
    <property type="protein sequence ID" value="OGG97111.1"/>
    <property type="molecule type" value="Genomic_DNA"/>
</dbReference>
<gene>
    <name evidence="2" type="ORF">A2527_13250</name>
</gene>
<proteinExistence type="predicted"/>
<organism evidence="2 3">
    <name type="scientific">Candidatus Lambdaproteobacteria bacterium RIFOXYD2_FULL_50_16</name>
    <dbReference type="NCBI Taxonomy" id="1817772"/>
    <lineage>
        <taxon>Bacteria</taxon>
        <taxon>Pseudomonadati</taxon>
        <taxon>Pseudomonadota</taxon>
        <taxon>Candidatus Lambdaproteobacteria</taxon>
    </lineage>
</organism>
<dbReference type="PROSITE" id="PS51257">
    <property type="entry name" value="PROKAR_LIPOPROTEIN"/>
    <property type="match status" value="1"/>
</dbReference>
<evidence type="ECO:0000313" key="3">
    <source>
        <dbReference type="Proteomes" id="UP000178449"/>
    </source>
</evidence>
<sequence>MPFKKMLIAGLLFWLLGCGASAPVQEEKAPLGSGSSSPATSSSLVTQLITRTNGENLGIFSYDTQYFTPIYLADSSTDAAFVVLVNVDFSLQVTLSRALGRPDTLCRYLPAVLARDQKFEIGKAGFKTNDLGQDLYHTSASLASDYRSFYCGELAPGSGVLITALANDPIPLESGPFFSLLNSIEAFK</sequence>
<reference evidence="2 3" key="1">
    <citation type="journal article" date="2016" name="Nat. Commun.">
        <title>Thousands of microbial genomes shed light on interconnected biogeochemical processes in an aquifer system.</title>
        <authorList>
            <person name="Anantharaman K."/>
            <person name="Brown C.T."/>
            <person name="Hug L.A."/>
            <person name="Sharon I."/>
            <person name="Castelle C.J."/>
            <person name="Probst A.J."/>
            <person name="Thomas B.C."/>
            <person name="Singh A."/>
            <person name="Wilkins M.J."/>
            <person name="Karaoz U."/>
            <person name="Brodie E.L."/>
            <person name="Williams K.H."/>
            <person name="Hubbard S.S."/>
            <person name="Banfield J.F."/>
        </authorList>
    </citation>
    <scope>NUCLEOTIDE SEQUENCE [LARGE SCALE GENOMIC DNA]</scope>
</reference>